<keyword evidence="1" id="KW-0479">Metal-binding</keyword>
<keyword evidence="3" id="KW-1185">Reference proteome</keyword>
<gene>
    <name evidence="2" type="ORF">SAMN04244559_01752</name>
</gene>
<reference evidence="3" key="1">
    <citation type="submission" date="2016-10" db="EMBL/GenBank/DDBJ databases">
        <authorList>
            <person name="Varghese N."/>
            <person name="Submissions S."/>
        </authorList>
    </citation>
    <scope>NUCLEOTIDE SEQUENCE [LARGE SCALE GENOMIC DNA]</scope>
    <source>
        <strain evidence="3">DSM 13234</strain>
    </source>
</reference>
<dbReference type="InterPro" id="IPR050867">
    <property type="entry name" value="NiFe/NiFeSe_hydrgnase_LSU"/>
</dbReference>
<dbReference type="PANTHER" id="PTHR42958:SF4">
    <property type="entry name" value="HYDROGENASE EXPRESSION_FORMATION PROTEIN HUPK"/>
    <property type="match status" value="1"/>
</dbReference>
<dbReference type="Gene3D" id="1.10.645.10">
    <property type="entry name" value="Cytochrome-c3 Hydrogenase, chain B"/>
    <property type="match status" value="1"/>
</dbReference>
<name>A0A1H6HMY4_MAGFU</name>
<protein>
    <submittedName>
        <fullName evidence="2">Nickel-dependent hydrogenase</fullName>
    </submittedName>
</protein>
<organism evidence="2 3">
    <name type="scientific">Magnetospirillum fulvum</name>
    <name type="common">Rhodospirillum fulvum</name>
    <dbReference type="NCBI Taxonomy" id="1082"/>
    <lineage>
        <taxon>Bacteria</taxon>
        <taxon>Pseudomonadati</taxon>
        <taxon>Pseudomonadota</taxon>
        <taxon>Alphaproteobacteria</taxon>
        <taxon>Rhodospirillales</taxon>
        <taxon>Rhodospirillaceae</taxon>
        <taxon>Magnetospirillum</taxon>
    </lineage>
</organism>
<dbReference type="AlphaFoldDB" id="A0A1H6HMY4"/>
<dbReference type="SUPFAM" id="SSF56762">
    <property type="entry name" value="HydB/Nqo4-like"/>
    <property type="match status" value="1"/>
</dbReference>
<dbReference type="Proteomes" id="UP000182983">
    <property type="component" value="Unassembled WGS sequence"/>
</dbReference>
<dbReference type="GO" id="GO:0016151">
    <property type="term" value="F:nickel cation binding"/>
    <property type="evidence" value="ECO:0007669"/>
    <property type="project" value="InterPro"/>
</dbReference>
<keyword evidence="1" id="KW-0408">Iron</keyword>
<sequence length="347" mass="35307">MTAPFSAGCVRIAATLADDGAVAAARVACERPQSLGALFARHPLDQIPDLVGRLHALCAVSQALASRAALAAAGAGLDPVDALAVQPRLAAERLVELLRATAIGFADVVTPDAEETGALRQILAAGAVRLAGRAAEGDGAAIAAGLDRLGVAAAPPPGSWAARIACCAAEIAVSEDAPVDPLGPADDQAVVAALSQAGEAFAARPALPGRRVQTGPLARSVLAARPLRSPLSARFAEIAQAGRLLAGEEPPEASWLRSDRVGPGIGFAAVESPRGRLHHLVALDRDGGLARYLILAPTEWTFAPDGPFAAALTRLRPSASVPAERSIARLATLFDPCVACEIEVSHA</sequence>
<proteinExistence type="predicted"/>
<dbReference type="PANTHER" id="PTHR42958">
    <property type="entry name" value="HYDROGENASE-2 LARGE CHAIN"/>
    <property type="match status" value="1"/>
</dbReference>
<dbReference type="RefSeq" id="WP_074767636.1">
    <property type="nucleotide sequence ID" value="NZ_FNWO01000006.1"/>
</dbReference>
<dbReference type="EMBL" id="FNWO01000006">
    <property type="protein sequence ID" value="SEH35333.1"/>
    <property type="molecule type" value="Genomic_DNA"/>
</dbReference>
<comment type="cofactor">
    <cofactor evidence="1">
        <name>Fe cation</name>
        <dbReference type="ChEBI" id="CHEBI:24875"/>
    </cofactor>
</comment>
<evidence type="ECO:0000313" key="3">
    <source>
        <dbReference type="Proteomes" id="UP000182983"/>
    </source>
</evidence>
<dbReference type="OrthoDB" id="9157196at2"/>
<dbReference type="Pfam" id="PF00374">
    <property type="entry name" value="NiFeSe_Hases"/>
    <property type="match status" value="1"/>
</dbReference>
<dbReference type="InterPro" id="IPR001501">
    <property type="entry name" value="Ni-dep_hyd_lsu"/>
</dbReference>
<evidence type="ECO:0000256" key="1">
    <source>
        <dbReference type="PIRSR" id="PIRSR601501-1"/>
    </source>
</evidence>
<keyword evidence="1" id="KW-0533">Nickel</keyword>
<keyword evidence="1" id="KW-0460">Magnesium</keyword>
<feature type="binding site" evidence="1">
    <location>
        <position position="340"/>
    </location>
    <ligand>
        <name>Fe cation</name>
        <dbReference type="ChEBI" id="CHEBI:24875"/>
    </ligand>
</feature>
<evidence type="ECO:0000313" key="2">
    <source>
        <dbReference type="EMBL" id="SEH35333.1"/>
    </source>
</evidence>
<comment type="cofactor">
    <cofactor evidence="1">
        <name>Ni(2+)</name>
        <dbReference type="ChEBI" id="CHEBI:49786"/>
    </cofactor>
</comment>
<feature type="binding site" evidence="1">
    <location>
        <position position="337"/>
    </location>
    <ligand>
        <name>Ni(2+)</name>
        <dbReference type="ChEBI" id="CHEBI:49786"/>
    </ligand>
</feature>
<feature type="binding site" evidence="1">
    <location>
        <position position="294"/>
    </location>
    <ligand>
        <name>Mg(2+)</name>
        <dbReference type="ChEBI" id="CHEBI:18420"/>
    </ligand>
</feature>
<dbReference type="InterPro" id="IPR029014">
    <property type="entry name" value="NiFe-Hase_large"/>
</dbReference>
<accession>A0A1H6HMY4</accession>